<dbReference type="AlphaFoldDB" id="A0AA85JW05"/>
<evidence type="ECO:0000313" key="2">
    <source>
        <dbReference type="Proteomes" id="UP000050795"/>
    </source>
</evidence>
<dbReference type="InterPro" id="IPR039231">
    <property type="entry name" value="TPGS2"/>
</dbReference>
<reference evidence="2" key="1">
    <citation type="submission" date="2022-06" db="EMBL/GenBank/DDBJ databases">
        <authorList>
            <person name="Berger JAMES D."/>
            <person name="Berger JAMES D."/>
        </authorList>
    </citation>
    <scope>NUCLEOTIDE SEQUENCE [LARGE SCALE GENOMIC DNA]</scope>
</reference>
<accession>A0AA85JW05</accession>
<protein>
    <recommendedName>
        <fullName evidence="1">Knr4/Smi1-like domain-containing protein</fullName>
    </recommendedName>
</protein>
<dbReference type="Pfam" id="PF09346">
    <property type="entry name" value="SMI1_KNR4"/>
    <property type="match status" value="1"/>
</dbReference>
<dbReference type="InterPro" id="IPR037883">
    <property type="entry name" value="Knr4/Smi1-like_sf"/>
</dbReference>
<keyword evidence="2" id="KW-1185">Reference proteome</keyword>
<feature type="domain" description="Knr4/Smi1-like" evidence="1">
    <location>
        <begin position="29"/>
        <end position="168"/>
    </location>
</feature>
<evidence type="ECO:0000259" key="1">
    <source>
        <dbReference type="SMART" id="SM00860"/>
    </source>
</evidence>
<dbReference type="InterPro" id="IPR018958">
    <property type="entry name" value="Knr4/Smi1-like_dom"/>
</dbReference>
<dbReference type="SUPFAM" id="SSF160631">
    <property type="entry name" value="SMI1/KNR4-like"/>
    <property type="match status" value="1"/>
</dbReference>
<proteinExistence type="predicted"/>
<dbReference type="SMART" id="SM00860">
    <property type="entry name" value="SMI1_KNR4"/>
    <property type="match status" value="1"/>
</dbReference>
<organism evidence="2 3">
    <name type="scientific">Trichobilharzia regenti</name>
    <name type="common">Nasal bird schistosome</name>
    <dbReference type="NCBI Taxonomy" id="157069"/>
    <lineage>
        <taxon>Eukaryota</taxon>
        <taxon>Metazoa</taxon>
        <taxon>Spiralia</taxon>
        <taxon>Lophotrochozoa</taxon>
        <taxon>Platyhelminthes</taxon>
        <taxon>Trematoda</taxon>
        <taxon>Digenea</taxon>
        <taxon>Strigeidida</taxon>
        <taxon>Schistosomatoidea</taxon>
        <taxon>Schistosomatidae</taxon>
        <taxon>Trichobilharzia</taxon>
    </lineage>
</organism>
<reference evidence="3" key="2">
    <citation type="submission" date="2023-11" db="UniProtKB">
        <authorList>
            <consortium name="WormBaseParasite"/>
        </authorList>
    </citation>
    <scope>IDENTIFICATION</scope>
</reference>
<dbReference type="PANTHER" id="PTHR31854">
    <property type="entry name" value="TUBULIN POLYGLUTAMYLASE COMPLEX SUBUNIT 2"/>
    <property type="match status" value="1"/>
</dbReference>
<dbReference type="Gene3D" id="3.40.1580.10">
    <property type="entry name" value="SMI1/KNR4-like"/>
    <property type="match status" value="1"/>
</dbReference>
<dbReference type="Proteomes" id="UP000050795">
    <property type="component" value="Unassembled WGS sequence"/>
</dbReference>
<name>A0AA85JW05_TRIRE</name>
<sequence length="215" mass="24497">MVIKVFQDLKELIVAKPGVNDVCLNTNEPATEDGIRKWELSTGLKLPQDLKDFYLTTNGIEFVWCNVCNERTCTIGRIKINSLEEFKSVRLEFTNSSGEEEISGNEKLFLSSLLGSDFENWPCAYELEKCLNGTSVVYVFDRDNGVYVLNHDLSIHEICCTFEQYVRLAIVHLGLRDWQLWYTNDKPSPNSQVSCVYSHLCFSNCVPCTHLDGCT</sequence>
<dbReference type="WBParaSite" id="TREG1_45840.2">
    <property type="protein sequence ID" value="TREG1_45840.2"/>
    <property type="gene ID" value="TREG1_45840"/>
</dbReference>
<dbReference type="PANTHER" id="PTHR31854:SF2">
    <property type="entry name" value="TUBULIN POLYGLUTAMYLASE COMPLEX SUBUNIT 2"/>
    <property type="match status" value="1"/>
</dbReference>
<evidence type="ECO:0000313" key="3">
    <source>
        <dbReference type="WBParaSite" id="TREG1_45840.2"/>
    </source>
</evidence>